<dbReference type="EMBL" id="GEIB01001625">
    <property type="protein sequence ID" value="JAR86691.1"/>
    <property type="molecule type" value="Transcribed_RNA"/>
</dbReference>
<proteinExistence type="predicted"/>
<name>A0A147B7G0_9ACAR</name>
<dbReference type="AlphaFoldDB" id="A0A147B7G0"/>
<feature type="compositionally biased region" description="Low complexity" evidence="1">
    <location>
        <begin position="48"/>
        <end position="62"/>
    </location>
</feature>
<organism evidence="2">
    <name type="scientific">Alectorobius mimon</name>
    <dbReference type="NCBI Taxonomy" id="360319"/>
    <lineage>
        <taxon>Eukaryota</taxon>
        <taxon>Metazoa</taxon>
        <taxon>Ecdysozoa</taxon>
        <taxon>Arthropoda</taxon>
        <taxon>Chelicerata</taxon>
        <taxon>Arachnida</taxon>
        <taxon>Acari</taxon>
        <taxon>Parasitiformes</taxon>
        <taxon>Ixodida</taxon>
        <taxon>Ixodoidea</taxon>
        <taxon>Argasidae</taxon>
        <taxon>Ornithodorinae</taxon>
        <taxon>Alectorobius</taxon>
    </lineage>
</organism>
<evidence type="ECO:0000313" key="2">
    <source>
        <dbReference type="EMBL" id="JAR86691.1"/>
    </source>
</evidence>
<protein>
    <submittedName>
        <fullName evidence="2">Uncharacterized protein</fullName>
    </submittedName>
</protein>
<feature type="region of interest" description="Disordered" evidence="1">
    <location>
        <begin position="1"/>
        <end position="73"/>
    </location>
</feature>
<accession>A0A147B7G0</accession>
<feature type="non-terminal residue" evidence="2">
    <location>
        <position position="1"/>
    </location>
</feature>
<evidence type="ECO:0000256" key="1">
    <source>
        <dbReference type="SAM" id="MobiDB-lite"/>
    </source>
</evidence>
<sequence>RRATRPTPQPCRATRATACKTGKRLLPSHPPPFSSFSPTCPLPPPLHPRASLPSSQPSLLVTPLPPPPMRRSSSRRVLTRCVSAYLGWLRARHTAVYLYSVRPVVQFGSTYECVFFSPRAQGRGKTEHSADHVPIRSYLRWHRGTLI</sequence>
<reference evidence="2" key="1">
    <citation type="submission" date="2016-03" db="EMBL/GenBank/DDBJ databases">
        <title>Gut transcriptome analysis on engorged females of Ornithodoros mimon (Acari: Argasidae) and phylogenetic inferences of soft ticks.</title>
        <authorList>
            <person name="Landulfo G.A."/>
            <person name="Giovanni D."/>
            <person name="Carvalho E."/>
            <person name="Junqueira-de-Azevedo I."/>
            <person name="Patane J."/>
            <person name="Mendoca R."/>
            <person name="Barros-Battesti D."/>
        </authorList>
    </citation>
    <scope>NUCLEOTIDE SEQUENCE</scope>
    <source>
        <strain evidence="2">Females</strain>
        <tissue evidence="2">Gut</tissue>
    </source>
</reference>